<organism evidence="3 4">
    <name type="scientific">Cuscuta campestris</name>
    <dbReference type="NCBI Taxonomy" id="132261"/>
    <lineage>
        <taxon>Eukaryota</taxon>
        <taxon>Viridiplantae</taxon>
        <taxon>Streptophyta</taxon>
        <taxon>Embryophyta</taxon>
        <taxon>Tracheophyta</taxon>
        <taxon>Spermatophyta</taxon>
        <taxon>Magnoliopsida</taxon>
        <taxon>eudicotyledons</taxon>
        <taxon>Gunneridae</taxon>
        <taxon>Pentapetalae</taxon>
        <taxon>asterids</taxon>
        <taxon>lamiids</taxon>
        <taxon>Solanales</taxon>
        <taxon>Convolvulaceae</taxon>
        <taxon>Cuscuteae</taxon>
        <taxon>Cuscuta</taxon>
        <taxon>Cuscuta subgen. Grammica</taxon>
        <taxon>Cuscuta sect. Cleistogrammica</taxon>
    </lineage>
</organism>
<dbReference type="AlphaFoldDB" id="A0A484L5F3"/>
<feature type="compositionally biased region" description="Basic residues" evidence="1">
    <location>
        <begin position="543"/>
        <end position="556"/>
    </location>
</feature>
<dbReference type="Pfam" id="PF10551">
    <property type="entry name" value="MULE"/>
    <property type="match status" value="1"/>
</dbReference>
<dbReference type="InterPro" id="IPR018289">
    <property type="entry name" value="MULE_transposase_dom"/>
</dbReference>
<feature type="compositionally biased region" description="Basic residues" evidence="1">
    <location>
        <begin position="599"/>
        <end position="609"/>
    </location>
</feature>
<feature type="compositionally biased region" description="Acidic residues" evidence="1">
    <location>
        <begin position="97"/>
        <end position="121"/>
    </location>
</feature>
<accession>A0A484L5F3</accession>
<protein>
    <recommendedName>
        <fullName evidence="2">MULE transposase domain-containing protein</fullName>
    </recommendedName>
</protein>
<dbReference type="Proteomes" id="UP000595140">
    <property type="component" value="Unassembled WGS sequence"/>
</dbReference>
<dbReference type="PANTHER" id="PTHR31973:SF187">
    <property type="entry name" value="MUTATOR TRANSPOSASE MUDRA PROTEIN"/>
    <property type="match status" value="1"/>
</dbReference>
<gene>
    <name evidence="3" type="ORF">CCAM_LOCUS13335</name>
</gene>
<evidence type="ECO:0000313" key="3">
    <source>
        <dbReference type="EMBL" id="VFQ71559.1"/>
    </source>
</evidence>
<proteinExistence type="predicted"/>
<keyword evidence="4" id="KW-1185">Reference proteome</keyword>
<dbReference type="EMBL" id="OOIL02001024">
    <property type="protein sequence ID" value="VFQ71559.1"/>
    <property type="molecule type" value="Genomic_DNA"/>
</dbReference>
<evidence type="ECO:0000259" key="2">
    <source>
        <dbReference type="Pfam" id="PF10551"/>
    </source>
</evidence>
<dbReference type="PANTHER" id="PTHR31973">
    <property type="entry name" value="POLYPROTEIN, PUTATIVE-RELATED"/>
    <property type="match status" value="1"/>
</dbReference>
<evidence type="ECO:0000313" key="4">
    <source>
        <dbReference type="Proteomes" id="UP000595140"/>
    </source>
</evidence>
<feature type="region of interest" description="Disordered" evidence="1">
    <location>
        <begin position="91"/>
        <end position="139"/>
    </location>
</feature>
<sequence length="621" mass="70498">MVEEWGSVSSTYIPIYVVELLEPSALQMITVAVDSSFQNGHESTITSIEQWADSLLVTPFLQELKGLEAYDLPSLCKPQITPLDLFFKEVMPPNESDGADEKECIEDDDEGSQFDGDEEECSSSVDVSLDEESQTDEELDVDADTNNRMKLGHVEEDEDGSGVIKEHHKRAGASWVATHLLEDFRSNREMNATTVKKLIFKRFNTYIPNYTCWRGLKLMRQIVEGRHEDGYKLLPQYMEVFRGRNPDSECFIRPLIGIDACHLKGPYQGILLTTMGLDGNNGQFPLAYGVADTEDETEWGFFLHGLAEGLGCSQDASSPLQVLIFLNKSVICHNKGLSTVMPRASRRICVLHFYKNFASKFPGAWFHSFFYIVANTFSEYVFKKGMEKIKEEDSEAYDWLETNEPKTHWARHKFSAALKCDDNTNNFVESFNKAIVAHKAKPTPQMLEEIRKLVGSRFEKRFSMGRSWSTKVTPYVDKKLRALAMDSRVCSEVIAAGRGEFDVLDGNTNFTNYKRLYDAIIHPIPDPCMWGTSTLSELDPPKTMKKKGRPKKHKRRDGIDDVIAKKNGQAHGTKRCSKCKQLGHNHRTCGQSRDPNGKLMKKYSRKKKKACELDKNSLDHV</sequence>
<reference evidence="3 4" key="1">
    <citation type="submission" date="2018-04" db="EMBL/GenBank/DDBJ databases">
        <authorList>
            <person name="Vogel A."/>
        </authorList>
    </citation>
    <scope>NUCLEOTIDE SEQUENCE [LARGE SCALE GENOMIC DNA]</scope>
</reference>
<feature type="region of interest" description="Disordered" evidence="1">
    <location>
        <begin position="535"/>
        <end position="557"/>
    </location>
</feature>
<feature type="domain" description="MULE transposase" evidence="2">
    <location>
        <begin position="256"/>
        <end position="356"/>
    </location>
</feature>
<name>A0A484L5F3_9ASTE</name>
<evidence type="ECO:0000256" key="1">
    <source>
        <dbReference type="SAM" id="MobiDB-lite"/>
    </source>
</evidence>
<feature type="region of interest" description="Disordered" evidence="1">
    <location>
        <begin position="583"/>
        <end position="621"/>
    </location>
</feature>
<feature type="compositionally biased region" description="Basic and acidic residues" evidence="1">
    <location>
        <begin position="610"/>
        <end position="621"/>
    </location>
</feature>
<feature type="compositionally biased region" description="Acidic residues" evidence="1">
    <location>
        <begin position="128"/>
        <end position="139"/>
    </location>
</feature>
<dbReference type="OrthoDB" id="1302888at2759"/>